<evidence type="ECO:0000256" key="1">
    <source>
        <dbReference type="SAM" id="MobiDB-lite"/>
    </source>
</evidence>
<organism evidence="2 3">
    <name type="scientific">Phialemonium atrogriseum</name>
    <dbReference type="NCBI Taxonomy" id="1093897"/>
    <lineage>
        <taxon>Eukaryota</taxon>
        <taxon>Fungi</taxon>
        <taxon>Dikarya</taxon>
        <taxon>Ascomycota</taxon>
        <taxon>Pezizomycotina</taxon>
        <taxon>Sordariomycetes</taxon>
        <taxon>Sordariomycetidae</taxon>
        <taxon>Cephalothecales</taxon>
        <taxon>Cephalothecaceae</taxon>
        <taxon>Phialemonium</taxon>
    </lineage>
</organism>
<protein>
    <submittedName>
        <fullName evidence="2">Peptidase family C50-domain-containing protein</fullName>
    </submittedName>
</protein>
<sequence length="1946" mass="213017">MASIQAQVDAVKTAVSNISTCSPTTIVTLKALLLPKDGSQVGGSSSDVRAPKTARSGKSTTNGASKGASKRSSPADAGELSVKEKGSLATQIVNATLRALTEAAKPVPPTPSKRQPEAELVKTATRNALRRSNSAPMTPLQPRSINRVSTSPVATKSTRPSTASNNSINLLSAIECARVALSALRTLQSSGKVAMPDLQLEAAMSSFIGKLIGLGLHEQAVKELRVLKLRLEGNAMVDAKRRQNTAGSETKKQAQGLAEMLDFREAKPSDPAFSLAIATQIHALRILSAMKKPAHIEAAAPILREGHPSSLVSHLLSLAGGSSADTAKVARQLETVSQILLSLTPGVSSKDDGIATDPRLSISPTTALELQTLGLESRLHWWKMAGHQGDVDRDIYSPLSKCLVAYTRRLNNARSTYALCQKSFDRIYEHVQIQGLRSSTSSKSPLAATYQLLTSVARESGMLDDAVWWATKLCNLLDMSVESAGKYCSIAAQLLALQLKYNPAVYLQSEDLVAQVLAGVQGPLRGDSSELDELLANVGSLRRAIIAIILGHTKDDKGVVVQPPQKTKEPLEAFILQCPRFCLRWLGKPPDPKSSTKDYLRYEQRRQLLSQSIHHTLDSTFLLAKTQLDDQRLAWEPLETILNDSLTLLGYLGEIHTPDDATTYYVKISHFYYMKYNSLRQQSTDPNDAEPLRALRRSVECVKDRPRKEKEKAQLLMKLERMAELYKNLGRVDEALGALQSIRTSLVDDGVLEAVARAFETQPPHVAWSLDSDADMLSRTLTSIAKTERIWINWAVDMPDAEQAAVLENRLWFVLLGSGKKYQTLTLDDPTVDALLRIYNPTKFPIRRLRTLLRLLCSSVGQVNLVSDIRSITADAVQLDEHDGLGDDCSLARYLAHMKALYSSITGLIDGYPDLPSLRQTISVWRSMLEGSGTREGLEGCIDDVSELLIHLQSVTDFLRMKGHDELLAVVLGLSADISRVVDGPRPEDFLDSHTNLALQYANVGQTGEAERILRLAEAFSARQEHITPEAAAGFHLAVTEYLLAIGNHTKANDHLSLAKAAFAANSSVQKASKYRKRVLFANASYLYSLIALERGDSHHALVYCRESVRIAFQEWSRIETQFQGGLDSKQPSADNSALTTSVMDHKDTGTMPLGPESWKVFRELLRNISWLSAIYDHLGMFQETLYYAEQVEKLARKANSEFHLIQCVTWMASVHLKAGNLEKSLEFASEARSLIRADGQSCHIANLACQIGSVYHRLGESKIEAEMFGRAESALAALGPKQASSVVDEASTGLELKMAKLEIKEKPARRTRAATASTRRKAPSATTLTKPRPKAKPAATSEAVPPAADACLGNIRASLLVQKAVSLLTKREWAAATTILREVKELASLSINISNGHLTMAACLLGQSLEDMAHDSVFSVVHDSTLSFPTVLGNGSDKAVVDRLSLTKHSPPAKTRSTAATNRREASKEAVSQRYMESLREAHECLIEAHATAAVSGDSSLLHRISTMLQNVTLLLSTISAKSKTAGQVGHATSSTELARNLTWRRERKAVVQEKTAAKPDGTEWPVLLSSSDPRRSSLGFSLDHNKFQRDYVEIIPKAWTAISITLGENKHDLCITKLQAGHSPFVIRLPLERASSRDADSEVFNFQQGRSELLEIIKLANTTCHDARDMTVKGAKKAWWEDREALDQRLKGLLELIERDWLGGFRGIFSQHRRRADLLGRFQKSFQNVLDKHLPSRRQVRGKKTKAASSTSKVTLDPRILELFVGLGDATEEGCDFDDELTDLLYFVVDILQFHGERNAYDEIDFDVMVVETFDALRAYHSAAKGGDGDAEDGAHTILVLDKALHAFPWESLPCMQGLAVSRTPSLACLRRLILEQRAPASSSTTSTPSEQQQQQQPPADIPSGHHVSATSGAYILNPSPASTRPTAPCGTTCSPGAPPSRAR</sequence>
<feature type="region of interest" description="Disordered" evidence="1">
    <location>
        <begin position="38"/>
        <end position="85"/>
    </location>
</feature>
<keyword evidence="3" id="KW-1185">Reference proteome</keyword>
<reference evidence="2" key="1">
    <citation type="submission" date="2023-06" db="EMBL/GenBank/DDBJ databases">
        <title>Genome-scale phylogeny and comparative genomics of the fungal order Sordariales.</title>
        <authorList>
            <consortium name="Lawrence Berkeley National Laboratory"/>
            <person name="Hensen N."/>
            <person name="Bonometti L."/>
            <person name="Westerberg I."/>
            <person name="Brannstrom I.O."/>
            <person name="Guillou S."/>
            <person name="Cros-Aarteil S."/>
            <person name="Calhoun S."/>
            <person name="Haridas S."/>
            <person name="Kuo A."/>
            <person name="Mondo S."/>
            <person name="Pangilinan J."/>
            <person name="Riley R."/>
            <person name="Labutti K."/>
            <person name="Andreopoulos B."/>
            <person name="Lipzen A."/>
            <person name="Chen C."/>
            <person name="Yanf M."/>
            <person name="Daum C."/>
            <person name="Ng V."/>
            <person name="Clum A."/>
            <person name="Steindorff A."/>
            <person name="Ohm R."/>
            <person name="Martin F."/>
            <person name="Silar P."/>
            <person name="Natvig D."/>
            <person name="Lalanne C."/>
            <person name="Gautier V."/>
            <person name="Ament-Velasquez S.L."/>
            <person name="Kruys A."/>
            <person name="Hutchinson M.I."/>
            <person name="Powell A.J."/>
            <person name="Barry K."/>
            <person name="Miller A.N."/>
            <person name="Grigoriev I.V."/>
            <person name="Debuchy R."/>
            <person name="Gladieux P."/>
            <person name="Thoren M.H."/>
            <person name="Johannesson H."/>
        </authorList>
    </citation>
    <scope>NUCLEOTIDE SEQUENCE</scope>
    <source>
        <strain evidence="2">8032-3</strain>
    </source>
</reference>
<dbReference type="GO" id="GO:0072686">
    <property type="term" value="C:mitotic spindle"/>
    <property type="evidence" value="ECO:0007669"/>
    <property type="project" value="TreeGrafter"/>
</dbReference>
<dbReference type="GO" id="GO:0051307">
    <property type="term" value="P:meiotic chromosome separation"/>
    <property type="evidence" value="ECO:0007669"/>
    <property type="project" value="TreeGrafter"/>
</dbReference>
<dbReference type="Gene3D" id="1.25.40.10">
    <property type="entry name" value="Tetratricopeptide repeat domain"/>
    <property type="match status" value="1"/>
</dbReference>
<feature type="region of interest" description="Disordered" evidence="1">
    <location>
        <begin position="126"/>
        <end position="165"/>
    </location>
</feature>
<comment type="caution">
    <text evidence="2">The sequence shown here is derived from an EMBL/GenBank/DDBJ whole genome shotgun (WGS) entry which is preliminary data.</text>
</comment>
<dbReference type="GO" id="GO:0005634">
    <property type="term" value="C:nucleus"/>
    <property type="evidence" value="ECO:0007669"/>
    <property type="project" value="InterPro"/>
</dbReference>
<dbReference type="RefSeq" id="XP_060284710.1">
    <property type="nucleotide sequence ID" value="XM_060425450.1"/>
</dbReference>
<dbReference type="GO" id="GO:0004197">
    <property type="term" value="F:cysteine-type endopeptidase activity"/>
    <property type="evidence" value="ECO:0007669"/>
    <property type="project" value="InterPro"/>
</dbReference>
<feature type="compositionally biased region" description="Basic residues" evidence="1">
    <location>
        <begin position="1310"/>
        <end position="1323"/>
    </location>
</feature>
<dbReference type="GO" id="GO:0044732">
    <property type="term" value="C:mitotic spindle pole body"/>
    <property type="evidence" value="ECO:0007669"/>
    <property type="project" value="TreeGrafter"/>
</dbReference>
<feature type="non-terminal residue" evidence="2">
    <location>
        <position position="1946"/>
    </location>
</feature>
<feature type="region of interest" description="Disordered" evidence="1">
    <location>
        <begin position="1448"/>
        <end position="1469"/>
    </location>
</feature>
<dbReference type="SUPFAM" id="SSF48452">
    <property type="entry name" value="TPR-like"/>
    <property type="match status" value="1"/>
</dbReference>
<name>A0AAJ0C2V8_9PEZI</name>
<feature type="region of interest" description="Disordered" evidence="1">
    <location>
        <begin position="1308"/>
        <end position="1344"/>
    </location>
</feature>
<dbReference type="GeneID" id="85308637"/>
<dbReference type="Proteomes" id="UP001244011">
    <property type="component" value="Unassembled WGS sequence"/>
</dbReference>
<dbReference type="GO" id="GO:0005737">
    <property type="term" value="C:cytoplasm"/>
    <property type="evidence" value="ECO:0007669"/>
    <property type="project" value="TreeGrafter"/>
</dbReference>
<feature type="compositionally biased region" description="Low complexity" evidence="1">
    <location>
        <begin position="38"/>
        <end position="48"/>
    </location>
</feature>
<dbReference type="EMBL" id="MU839005">
    <property type="protein sequence ID" value="KAK1768497.1"/>
    <property type="molecule type" value="Genomic_DNA"/>
</dbReference>
<accession>A0AAJ0C2V8</accession>
<dbReference type="PANTHER" id="PTHR12792">
    <property type="entry name" value="EXTRA SPINDLE POLES 1-RELATED"/>
    <property type="match status" value="1"/>
</dbReference>
<gene>
    <name evidence="2" type="ORF">QBC33DRAFT_489762</name>
</gene>
<feature type="region of interest" description="Disordered" evidence="1">
    <location>
        <begin position="1882"/>
        <end position="1946"/>
    </location>
</feature>
<dbReference type="GO" id="GO:0006508">
    <property type="term" value="P:proteolysis"/>
    <property type="evidence" value="ECO:0007669"/>
    <property type="project" value="InterPro"/>
</dbReference>
<feature type="compositionally biased region" description="Polar residues" evidence="1">
    <location>
        <begin position="1922"/>
        <end position="1937"/>
    </location>
</feature>
<dbReference type="InterPro" id="IPR005314">
    <property type="entry name" value="Peptidase_C50"/>
</dbReference>
<proteinExistence type="predicted"/>
<evidence type="ECO:0000313" key="2">
    <source>
        <dbReference type="EMBL" id="KAK1768497.1"/>
    </source>
</evidence>
<dbReference type="InterPro" id="IPR011990">
    <property type="entry name" value="TPR-like_helical_dom_sf"/>
</dbReference>
<dbReference type="Pfam" id="PF03568">
    <property type="entry name" value="Separin_C"/>
    <property type="match status" value="1"/>
</dbReference>
<dbReference type="PANTHER" id="PTHR12792:SF0">
    <property type="entry name" value="SEPARIN"/>
    <property type="match status" value="1"/>
</dbReference>
<feature type="compositionally biased region" description="Low complexity" evidence="1">
    <location>
        <begin position="1882"/>
        <end position="1901"/>
    </location>
</feature>
<evidence type="ECO:0000313" key="3">
    <source>
        <dbReference type="Proteomes" id="UP001244011"/>
    </source>
</evidence>